<dbReference type="SUPFAM" id="SSF54897">
    <property type="entry name" value="Protease propeptides/inhibitors"/>
    <property type="match status" value="1"/>
</dbReference>
<dbReference type="RefSeq" id="WP_013016318.1">
    <property type="nucleotide sequence ID" value="NC_013947.1"/>
</dbReference>
<feature type="signal peptide" evidence="6">
    <location>
        <begin position="1"/>
        <end position="31"/>
    </location>
</feature>
<dbReference type="Pfam" id="PF22148">
    <property type="entry name" value="Fervidolysin_NPro-like"/>
    <property type="match status" value="1"/>
</dbReference>
<proteinExistence type="inferred from homology"/>
<reference evidence="9 10" key="1">
    <citation type="journal article" date="2009" name="Stand. Genomic Sci.">
        <title>Complete genome sequence of Stackebrandtia nassauensis type strain (LLR-40K-21).</title>
        <authorList>
            <person name="Munk C."/>
            <person name="Lapidus A."/>
            <person name="Copeland A."/>
            <person name="Jando M."/>
            <person name="Mayilraj S."/>
            <person name="Glavina Del Rio T."/>
            <person name="Nolan M."/>
            <person name="Chen F."/>
            <person name="Lucas S."/>
            <person name="Tice H."/>
            <person name="Cheng J.F."/>
            <person name="Han C."/>
            <person name="Detter J.C."/>
            <person name="Bruce D."/>
            <person name="Goodwin L."/>
            <person name="Chain P."/>
            <person name="Pitluck S."/>
            <person name="Goker M."/>
            <person name="Ovchinikova G."/>
            <person name="Pati A."/>
            <person name="Ivanova N."/>
            <person name="Mavromatis K."/>
            <person name="Chen A."/>
            <person name="Palaniappan K."/>
            <person name="Land M."/>
            <person name="Hauser L."/>
            <person name="Chang Y.J."/>
            <person name="Jeffries C.D."/>
            <person name="Bristow J."/>
            <person name="Eisen J.A."/>
            <person name="Markowitz V."/>
            <person name="Hugenholtz P."/>
            <person name="Kyrpides N.C."/>
            <person name="Klenk H.P."/>
        </authorList>
    </citation>
    <scope>NUCLEOTIDE SEQUENCE [LARGE SCALE GENOMIC DNA]</scope>
    <source>
        <strain evidence="10">DSM 44728 / CIP 108903 / NRRL B-16338 / NBRC 102104 / LLR-40K-21</strain>
    </source>
</reference>
<evidence type="ECO:0000313" key="10">
    <source>
        <dbReference type="Proteomes" id="UP000000844"/>
    </source>
</evidence>
<dbReference type="GO" id="GO:0006508">
    <property type="term" value="P:proteolysis"/>
    <property type="evidence" value="ECO:0007669"/>
    <property type="project" value="UniProtKB-KW"/>
</dbReference>
<dbReference type="eggNOG" id="COG1404">
    <property type="taxonomic scope" value="Bacteria"/>
</dbReference>
<keyword evidence="4 5" id="KW-0720">Serine protease</keyword>
<dbReference type="Pfam" id="PF00082">
    <property type="entry name" value="Peptidase_S8"/>
    <property type="match status" value="1"/>
</dbReference>
<dbReference type="PANTHER" id="PTHR43806">
    <property type="entry name" value="PEPTIDASE S8"/>
    <property type="match status" value="1"/>
</dbReference>
<feature type="domain" description="Peptidase S8/S53" evidence="7">
    <location>
        <begin position="152"/>
        <end position="371"/>
    </location>
</feature>
<dbReference type="Gene3D" id="3.30.70.80">
    <property type="entry name" value="Peptidase S8 propeptide/proteinase inhibitor I9"/>
    <property type="match status" value="1"/>
</dbReference>
<feature type="domain" description="Fervidolysin-like N-terminal prodomain" evidence="8">
    <location>
        <begin position="38"/>
        <end position="106"/>
    </location>
</feature>
<dbReference type="SUPFAM" id="SSF52743">
    <property type="entry name" value="Subtilisin-like"/>
    <property type="match status" value="1"/>
</dbReference>
<dbReference type="InterPro" id="IPR054399">
    <property type="entry name" value="Fervidolysin-like_N_prodom"/>
</dbReference>
<evidence type="ECO:0000256" key="3">
    <source>
        <dbReference type="ARBA" id="ARBA00022801"/>
    </source>
</evidence>
<dbReference type="EMBL" id="CP001778">
    <property type="protein sequence ID" value="ADD40747.1"/>
    <property type="molecule type" value="Genomic_DNA"/>
</dbReference>
<evidence type="ECO:0000259" key="8">
    <source>
        <dbReference type="Pfam" id="PF22148"/>
    </source>
</evidence>
<dbReference type="PROSITE" id="PS00137">
    <property type="entry name" value="SUBTILASE_HIS"/>
    <property type="match status" value="1"/>
</dbReference>
<dbReference type="PROSITE" id="PS00138">
    <property type="entry name" value="SUBTILASE_SER"/>
    <property type="match status" value="1"/>
</dbReference>
<evidence type="ECO:0000256" key="6">
    <source>
        <dbReference type="SAM" id="SignalP"/>
    </source>
</evidence>
<keyword evidence="10" id="KW-1185">Reference proteome</keyword>
<dbReference type="AlphaFoldDB" id="D3QA35"/>
<gene>
    <name evidence="9" type="ordered locus">Snas_1037</name>
</gene>
<dbReference type="PRINTS" id="PR00723">
    <property type="entry name" value="SUBTILISIN"/>
</dbReference>
<dbReference type="InterPro" id="IPR000209">
    <property type="entry name" value="Peptidase_S8/S53_dom"/>
</dbReference>
<dbReference type="PROSITE" id="PS51892">
    <property type="entry name" value="SUBTILASE"/>
    <property type="match status" value="1"/>
</dbReference>
<dbReference type="KEGG" id="sna:Snas_1037"/>
<dbReference type="InterPro" id="IPR037045">
    <property type="entry name" value="S8pro/Inhibitor_I9_sf"/>
</dbReference>
<dbReference type="Proteomes" id="UP000000844">
    <property type="component" value="Chromosome"/>
</dbReference>
<dbReference type="CDD" id="cd04077">
    <property type="entry name" value="Peptidases_S8_PCSK9_ProteinaseK_like"/>
    <property type="match status" value="1"/>
</dbReference>
<dbReference type="GO" id="GO:0005615">
    <property type="term" value="C:extracellular space"/>
    <property type="evidence" value="ECO:0007669"/>
    <property type="project" value="TreeGrafter"/>
</dbReference>
<evidence type="ECO:0000259" key="7">
    <source>
        <dbReference type="Pfam" id="PF00082"/>
    </source>
</evidence>
<sequence length="393" mass="39568">MKLNKTTGAALAIGVAAAAAALVVGVSPAHADAKIIGADSKNAVSGQYIVAYEDGVKMSDGKSMASDVGAKVRKTFDSINAVSVSASEEEAKELAGDSDVKYVQANLKHTVSGTQDNPPSWGQDRVDQEAAEGDSKYNYPDSAGEGVTSYTIDTGVAYDHPDFEGRTAEGFDAVDGDTDPADGHGHGTHVTGTIAGTEFGLAKKATIVGVRVLDDQGSGTTEQVAGGIDWVTENHAENSVANMSLGGPEDQVLDDATTKSIESGVTYAVAAGNESSDACGVSPARVPEAITAGATDNTDAQADFSNFGKCVDVYAPGVDIVSAAPGGGEATMSGTSMASPHVAGAAALYVGANPGAAPADVAKALTENALKDVVQNPGEGSPNLLLNTQFLQG</sequence>
<dbReference type="FunFam" id="3.40.50.200:FF:000014">
    <property type="entry name" value="Proteinase K"/>
    <property type="match status" value="1"/>
</dbReference>
<accession>D3QA35</accession>
<keyword evidence="6" id="KW-0732">Signal</keyword>
<feature type="active site" description="Charge relay system" evidence="5">
    <location>
        <position position="186"/>
    </location>
</feature>
<dbReference type="OrthoDB" id="9798386at2"/>
<feature type="chain" id="PRO_5003048992" evidence="6">
    <location>
        <begin position="32"/>
        <end position="393"/>
    </location>
</feature>
<dbReference type="InterPro" id="IPR050131">
    <property type="entry name" value="Peptidase_S8_subtilisin-like"/>
</dbReference>
<organism evidence="9 10">
    <name type="scientific">Stackebrandtia nassauensis (strain DSM 44728 / CIP 108903 / NRRL B-16338 / NBRC 102104 / LLR-40K-21)</name>
    <dbReference type="NCBI Taxonomy" id="446470"/>
    <lineage>
        <taxon>Bacteria</taxon>
        <taxon>Bacillati</taxon>
        <taxon>Actinomycetota</taxon>
        <taxon>Actinomycetes</taxon>
        <taxon>Glycomycetales</taxon>
        <taxon>Glycomycetaceae</taxon>
        <taxon>Stackebrandtia</taxon>
    </lineage>
</organism>
<evidence type="ECO:0000256" key="5">
    <source>
        <dbReference type="PROSITE-ProRule" id="PRU01240"/>
    </source>
</evidence>
<feature type="active site" description="Charge relay system" evidence="5">
    <location>
        <position position="336"/>
    </location>
</feature>
<keyword evidence="2 5" id="KW-0645">Protease</keyword>
<dbReference type="GO" id="GO:0004252">
    <property type="term" value="F:serine-type endopeptidase activity"/>
    <property type="evidence" value="ECO:0007669"/>
    <property type="project" value="UniProtKB-UniRule"/>
</dbReference>
<dbReference type="STRING" id="446470.Snas_1037"/>
<comment type="similarity">
    <text evidence="1 5">Belongs to the peptidase S8 family.</text>
</comment>
<dbReference type="InterPro" id="IPR015500">
    <property type="entry name" value="Peptidase_S8_subtilisin-rel"/>
</dbReference>
<protein>
    <submittedName>
        <fullName evidence="9">Peptidase S8 and S53 subtilisin kexin sedolisin</fullName>
    </submittedName>
</protein>
<evidence type="ECO:0000313" key="9">
    <source>
        <dbReference type="EMBL" id="ADD40747.1"/>
    </source>
</evidence>
<dbReference type="InterPro" id="IPR023828">
    <property type="entry name" value="Peptidase_S8_Ser-AS"/>
</dbReference>
<name>D3QA35_STANL</name>
<dbReference type="InterPro" id="IPR034193">
    <property type="entry name" value="PCSK9_ProteinaseK-like"/>
</dbReference>
<dbReference type="HOGENOM" id="CLU_011263_1_7_11"/>
<dbReference type="PANTHER" id="PTHR43806:SF11">
    <property type="entry name" value="CEREVISIN-RELATED"/>
    <property type="match status" value="1"/>
</dbReference>
<evidence type="ECO:0000256" key="4">
    <source>
        <dbReference type="ARBA" id="ARBA00022825"/>
    </source>
</evidence>
<dbReference type="Gene3D" id="3.40.50.200">
    <property type="entry name" value="Peptidase S8/S53 domain"/>
    <property type="match status" value="1"/>
</dbReference>
<feature type="active site" description="Charge relay system" evidence="5">
    <location>
        <position position="153"/>
    </location>
</feature>
<dbReference type="MEROPS" id="S08.050"/>
<keyword evidence="3 5" id="KW-0378">Hydrolase</keyword>
<dbReference type="InterPro" id="IPR022398">
    <property type="entry name" value="Peptidase_S8_His-AS"/>
</dbReference>
<dbReference type="InterPro" id="IPR036852">
    <property type="entry name" value="Peptidase_S8/S53_dom_sf"/>
</dbReference>
<evidence type="ECO:0000256" key="1">
    <source>
        <dbReference type="ARBA" id="ARBA00011073"/>
    </source>
</evidence>
<evidence type="ECO:0000256" key="2">
    <source>
        <dbReference type="ARBA" id="ARBA00022670"/>
    </source>
</evidence>